<evidence type="ECO:0000256" key="11">
    <source>
        <dbReference type="ARBA" id="ARBA00022842"/>
    </source>
</evidence>
<dbReference type="PANTHER" id="PTHR34148:SF1">
    <property type="entry name" value="ADENOSYLCOBINAMIDE-GDP RIBAZOLETRANSFERASE"/>
    <property type="match status" value="1"/>
</dbReference>
<evidence type="ECO:0000313" key="21">
    <source>
        <dbReference type="Proteomes" id="UP000245461"/>
    </source>
</evidence>
<organism evidence="20 21">
    <name type="scientific">Zavarzinia aquatilis</name>
    <dbReference type="NCBI Taxonomy" id="2211142"/>
    <lineage>
        <taxon>Bacteria</taxon>
        <taxon>Pseudomonadati</taxon>
        <taxon>Pseudomonadota</taxon>
        <taxon>Alphaproteobacteria</taxon>
        <taxon>Rhodospirillales</taxon>
        <taxon>Zavarziniaceae</taxon>
        <taxon>Zavarzinia</taxon>
    </lineage>
</organism>
<feature type="transmembrane region" description="Helical" evidence="19">
    <location>
        <begin position="68"/>
        <end position="88"/>
    </location>
</feature>
<comment type="similarity">
    <text evidence="4 19">Belongs to the CobS family.</text>
</comment>
<evidence type="ECO:0000256" key="6">
    <source>
        <dbReference type="ARBA" id="ARBA00015850"/>
    </source>
</evidence>
<evidence type="ECO:0000256" key="3">
    <source>
        <dbReference type="ARBA" id="ARBA00004663"/>
    </source>
</evidence>
<dbReference type="InterPro" id="IPR003805">
    <property type="entry name" value="CobS"/>
</dbReference>
<evidence type="ECO:0000256" key="12">
    <source>
        <dbReference type="ARBA" id="ARBA00022989"/>
    </source>
</evidence>
<evidence type="ECO:0000256" key="10">
    <source>
        <dbReference type="ARBA" id="ARBA00022692"/>
    </source>
</evidence>
<comment type="function">
    <text evidence="14 19">Joins adenosylcobinamide-GDP and alpha-ribazole to generate adenosylcobalamin (Ado-cobalamin). Also synthesizes adenosylcobalamin 5'-phosphate from adenosylcobinamide-GDP and alpha-ribazole 5'-phosphate.</text>
</comment>
<comment type="cofactor">
    <cofactor evidence="1 19">
        <name>Mg(2+)</name>
        <dbReference type="ChEBI" id="CHEBI:18420"/>
    </cofactor>
</comment>
<evidence type="ECO:0000256" key="5">
    <source>
        <dbReference type="ARBA" id="ARBA00013200"/>
    </source>
</evidence>
<evidence type="ECO:0000256" key="15">
    <source>
        <dbReference type="ARBA" id="ARBA00032605"/>
    </source>
</evidence>
<proteinExistence type="inferred from homology"/>
<evidence type="ECO:0000256" key="7">
    <source>
        <dbReference type="ARBA" id="ARBA00022475"/>
    </source>
</evidence>
<dbReference type="OrthoDB" id="9794626at2"/>
<protein>
    <recommendedName>
        <fullName evidence="6 19">Adenosylcobinamide-GDP ribazoletransferase</fullName>
        <ecNumber evidence="5 19">2.7.8.26</ecNumber>
    </recommendedName>
    <alternativeName>
        <fullName evidence="16 19">Cobalamin synthase</fullName>
    </alternativeName>
    <alternativeName>
        <fullName evidence="15 19">Cobalamin-5'-phosphate synthase</fullName>
    </alternativeName>
</protein>
<evidence type="ECO:0000256" key="4">
    <source>
        <dbReference type="ARBA" id="ARBA00010561"/>
    </source>
</evidence>
<keyword evidence="11 19" id="KW-0460">Magnesium</keyword>
<feature type="transmembrane region" description="Helical" evidence="19">
    <location>
        <begin position="196"/>
        <end position="226"/>
    </location>
</feature>
<name>A0A317EHK0_9PROT</name>
<dbReference type="GO" id="GO:0051073">
    <property type="term" value="F:adenosylcobinamide-GDP ribazoletransferase activity"/>
    <property type="evidence" value="ECO:0007669"/>
    <property type="project" value="UniProtKB-UniRule"/>
</dbReference>
<keyword evidence="21" id="KW-1185">Reference proteome</keyword>
<dbReference type="HAMAP" id="MF_00719">
    <property type="entry name" value="CobS"/>
    <property type="match status" value="1"/>
</dbReference>
<gene>
    <name evidence="19" type="primary">cobS</name>
    <name evidence="20" type="ORF">DKG74_07735</name>
</gene>
<keyword evidence="7 19" id="KW-1003">Cell membrane</keyword>
<evidence type="ECO:0000256" key="2">
    <source>
        <dbReference type="ARBA" id="ARBA00004651"/>
    </source>
</evidence>
<dbReference type="GO" id="GO:0008818">
    <property type="term" value="F:cobalamin 5'-phosphate synthase activity"/>
    <property type="evidence" value="ECO:0007669"/>
    <property type="project" value="UniProtKB-UniRule"/>
</dbReference>
<comment type="catalytic activity">
    <reaction evidence="17 19">
        <text>alpha-ribazole + adenosylcob(III)inamide-GDP = adenosylcob(III)alamin + GMP + H(+)</text>
        <dbReference type="Rhea" id="RHEA:16049"/>
        <dbReference type="ChEBI" id="CHEBI:10329"/>
        <dbReference type="ChEBI" id="CHEBI:15378"/>
        <dbReference type="ChEBI" id="CHEBI:18408"/>
        <dbReference type="ChEBI" id="CHEBI:58115"/>
        <dbReference type="ChEBI" id="CHEBI:60487"/>
        <dbReference type="EC" id="2.7.8.26"/>
    </reaction>
</comment>
<comment type="pathway">
    <text evidence="3 19">Cofactor biosynthesis; adenosylcobalamin biosynthesis; adenosylcobalamin from cob(II)yrinate a,c-diamide: step 7/7.</text>
</comment>
<dbReference type="Proteomes" id="UP000245461">
    <property type="component" value="Unassembled WGS sequence"/>
</dbReference>
<keyword evidence="8 19" id="KW-0169">Cobalamin biosynthesis</keyword>
<feature type="transmembrane region" description="Helical" evidence="19">
    <location>
        <begin position="40"/>
        <end position="61"/>
    </location>
</feature>
<keyword evidence="9 19" id="KW-0808">Transferase</keyword>
<sequence length="258" mass="25476">MQDPVMNRTDAATEFRLALSLFSRLPAGSLPVLPPGSLGAAVWCFPLVGALIGLLAGIAGLVAHGLGLGIWGVAIAIIAAEILITGGLHEDGLADVADGLGGRDVASRLAIMRDSRIGSFGSLALFLSLAARLVLLAQIGTGWGAGGLVFAAIAANAGARLALVLPLALLDPARPDGLGASVGRIDGERALSGAVFAFGIGIVCLGWGVLPAALAVVIAGLVAVAVGRDRFGGFTGDLLGAAACLGLVFGLVAIAGHV</sequence>
<keyword evidence="13 19" id="KW-0472">Membrane</keyword>
<dbReference type="Pfam" id="PF02654">
    <property type="entry name" value="CobS"/>
    <property type="match status" value="1"/>
</dbReference>
<dbReference type="UniPathway" id="UPA00148">
    <property type="reaction ID" value="UER00238"/>
</dbReference>
<evidence type="ECO:0000313" key="20">
    <source>
        <dbReference type="EMBL" id="PWR24685.1"/>
    </source>
</evidence>
<feature type="transmembrane region" description="Helical" evidence="19">
    <location>
        <begin position="147"/>
        <end position="169"/>
    </location>
</feature>
<comment type="subcellular location">
    <subcellularLocation>
        <location evidence="2 19">Cell membrane</location>
        <topology evidence="2 19">Multi-pass membrane protein</topology>
    </subcellularLocation>
</comment>
<evidence type="ECO:0000256" key="14">
    <source>
        <dbReference type="ARBA" id="ARBA00025228"/>
    </source>
</evidence>
<evidence type="ECO:0000256" key="19">
    <source>
        <dbReference type="HAMAP-Rule" id="MF_00719"/>
    </source>
</evidence>
<dbReference type="EMBL" id="QGLE01000003">
    <property type="protein sequence ID" value="PWR24685.1"/>
    <property type="molecule type" value="Genomic_DNA"/>
</dbReference>
<evidence type="ECO:0000256" key="13">
    <source>
        <dbReference type="ARBA" id="ARBA00023136"/>
    </source>
</evidence>
<feature type="transmembrane region" description="Helical" evidence="19">
    <location>
        <begin position="117"/>
        <end position="135"/>
    </location>
</feature>
<evidence type="ECO:0000256" key="16">
    <source>
        <dbReference type="ARBA" id="ARBA00032853"/>
    </source>
</evidence>
<feature type="transmembrane region" description="Helical" evidence="19">
    <location>
        <begin position="238"/>
        <end position="256"/>
    </location>
</feature>
<evidence type="ECO:0000256" key="1">
    <source>
        <dbReference type="ARBA" id="ARBA00001946"/>
    </source>
</evidence>
<evidence type="ECO:0000256" key="17">
    <source>
        <dbReference type="ARBA" id="ARBA00048623"/>
    </source>
</evidence>
<dbReference type="EC" id="2.7.8.26" evidence="5 19"/>
<reference evidence="20 21" key="1">
    <citation type="submission" date="2018-05" db="EMBL/GenBank/DDBJ databases">
        <title>Zavarzinia sp. HR-AS.</title>
        <authorList>
            <person name="Lee Y."/>
            <person name="Jeon C.O."/>
        </authorList>
    </citation>
    <scope>NUCLEOTIDE SEQUENCE [LARGE SCALE GENOMIC DNA]</scope>
    <source>
        <strain evidence="20 21">HR-AS</strain>
    </source>
</reference>
<evidence type="ECO:0000256" key="18">
    <source>
        <dbReference type="ARBA" id="ARBA00049504"/>
    </source>
</evidence>
<evidence type="ECO:0000256" key="9">
    <source>
        <dbReference type="ARBA" id="ARBA00022679"/>
    </source>
</evidence>
<evidence type="ECO:0000256" key="8">
    <source>
        <dbReference type="ARBA" id="ARBA00022573"/>
    </source>
</evidence>
<keyword evidence="10 19" id="KW-0812">Transmembrane</keyword>
<dbReference type="PANTHER" id="PTHR34148">
    <property type="entry name" value="ADENOSYLCOBINAMIDE-GDP RIBAZOLETRANSFERASE"/>
    <property type="match status" value="1"/>
</dbReference>
<dbReference type="GO" id="GO:0005886">
    <property type="term" value="C:plasma membrane"/>
    <property type="evidence" value="ECO:0007669"/>
    <property type="project" value="UniProtKB-SubCell"/>
</dbReference>
<accession>A0A317EHK0</accession>
<dbReference type="GO" id="GO:0009236">
    <property type="term" value="P:cobalamin biosynthetic process"/>
    <property type="evidence" value="ECO:0007669"/>
    <property type="project" value="UniProtKB-UniRule"/>
</dbReference>
<comment type="catalytic activity">
    <reaction evidence="18 19">
        <text>alpha-ribazole 5'-phosphate + adenosylcob(III)inamide-GDP = adenosylcob(III)alamin 5'-phosphate + GMP + H(+)</text>
        <dbReference type="Rhea" id="RHEA:23560"/>
        <dbReference type="ChEBI" id="CHEBI:15378"/>
        <dbReference type="ChEBI" id="CHEBI:57918"/>
        <dbReference type="ChEBI" id="CHEBI:58115"/>
        <dbReference type="ChEBI" id="CHEBI:60487"/>
        <dbReference type="ChEBI" id="CHEBI:60493"/>
        <dbReference type="EC" id="2.7.8.26"/>
    </reaction>
</comment>
<dbReference type="AlphaFoldDB" id="A0A317EHK0"/>
<comment type="caution">
    <text evidence="20">The sequence shown here is derived from an EMBL/GenBank/DDBJ whole genome shotgun (WGS) entry which is preliminary data.</text>
</comment>
<keyword evidence="12 19" id="KW-1133">Transmembrane helix</keyword>